<dbReference type="EMBL" id="CAEZYK010000110">
    <property type="protein sequence ID" value="CAB4733656.1"/>
    <property type="molecule type" value="Genomic_DNA"/>
</dbReference>
<dbReference type="EMBL" id="CAFBPQ010000016">
    <property type="protein sequence ID" value="CAB5021616.1"/>
    <property type="molecule type" value="Genomic_DNA"/>
</dbReference>
<protein>
    <submittedName>
        <fullName evidence="1">Unannotated protein</fullName>
    </submittedName>
</protein>
<organism evidence="1">
    <name type="scientific">freshwater metagenome</name>
    <dbReference type="NCBI Taxonomy" id="449393"/>
    <lineage>
        <taxon>unclassified sequences</taxon>
        <taxon>metagenomes</taxon>
        <taxon>ecological metagenomes</taxon>
    </lineage>
</organism>
<gene>
    <name evidence="1" type="ORF">UFOPK2683_01443</name>
    <name evidence="2" type="ORF">UFOPK3605_00339</name>
    <name evidence="3" type="ORF">UFOPK3897_01168</name>
    <name evidence="4" type="ORF">UFOPK4121_00697</name>
</gene>
<name>A0A6J6SFG9_9ZZZZ</name>
<dbReference type="EMBL" id="CAFBOF010000028">
    <property type="protein sequence ID" value="CAB4981959.1"/>
    <property type="molecule type" value="Genomic_DNA"/>
</dbReference>
<evidence type="ECO:0000313" key="1">
    <source>
        <dbReference type="EMBL" id="CAB4733656.1"/>
    </source>
</evidence>
<reference evidence="1" key="1">
    <citation type="submission" date="2020-05" db="EMBL/GenBank/DDBJ databases">
        <authorList>
            <person name="Chiriac C."/>
            <person name="Salcher M."/>
            <person name="Ghai R."/>
            <person name="Kavagutti S V."/>
        </authorList>
    </citation>
    <scope>NUCLEOTIDE SEQUENCE</scope>
</reference>
<proteinExistence type="predicted"/>
<accession>A0A6J6SFG9</accession>
<evidence type="ECO:0000313" key="4">
    <source>
        <dbReference type="EMBL" id="CAB5021616.1"/>
    </source>
</evidence>
<evidence type="ECO:0000313" key="2">
    <source>
        <dbReference type="EMBL" id="CAB4898386.1"/>
    </source>
</evidence>
<dbReference type="AlphaFoldDB" id="A0A6J6SFG9"/>
<sequence>MAVNSDELQNLPPQGHVRITYLGPSAPHWEITGVIGEGRVVDQFRQRAQARLQLLPPHDPQFRRNRERVNRDAERERLVLEWDLGYTEEEEG</sequence>
<dbReference type="EMBL" id="CAFBMM010000007">
    <property type="protein sequence ID" value="CAB4898386.1"/>
    <property type="molecule type" value="Genomic_DNA"/>
</dbReference>
<evidence type="ECO:0000313" key="3">
    <source>
        <dbReference type="EMBL" id="CAB4981959.1"/>
    </source>
</evidence>